<proteinExistence type="predicted"/>
<comment type="caution">
    <text evidence="2">The sequence shown here is derived from an EMBL/GenBank/DDBJ whole genome shotgun (WGS) entry which is preliminary data.</text>
</comment>
<dbReference type="Proteomes" id="UP000273516">
    <property type="component" value="Unassembled WGS sequence"/>
</dbReference>
<evidence type="ECO:0000313" key="3">
    <source>
        <dbReference type="Proteomes" id="UP000273516"/>
    </source>
</evidence>
<dbReference type="OrthoDB" id="7772846at2"/>
<accession>A0A3M0MJG9</accession>
<organism evidence="2 3">
    <name type="scientific">Paracoccus alkanivorans</name>
    <dbReference type="NCBI Taxonomy" id="2116655"/>
    <lineage>
        <taxon>Bacteria</taxon>
        <taxon>Pseudomonadati</taxon>
        <taxon>Pseudomonadota</taxon>
        <taxon>Alphaproteobacteria</taxon>
        <taxon>Rhodobacterales</taxon>
        <taxon>Paracoccaceae</taxon>
        <taxon>Paracoccus</taxon>
    </lineage>
</organism>
<dbReference type="AlphaFoldDB" id="A0A3M0MJG9"/>
<dbReference type="RefSeq" id="WP_122110825.1">
    <property type="nucleotide sequence ID" value="NZ_QOKZ01000001.1"/>
</dbReference>
<gene>
    <name evidence="2" type="ORF">C9E81_03110</name>
</gene>
<evidence type="ECO:0000313" key="2">
    <source>
        <dbReference type="EMBL" id="RMC37741.1"/>
    </source>
</evidence>
<evidence type="ECO:0000256" key="1">
    <source>
        <dbReference type="SAM" id="Coils"/>
    </source>
</evidence>
<dbReference type="EMBL" id="QOKZ01000001">
    <property type="protein sequence ID" value="RMC37741.1"/>
    <property type="molecule type" value="Genomic_DNA"/>
</dbReference>
<name>A0A3M0MJG9_9RHOB</name>
<protein>
    <submittedName>
        <fullName evidence="2">Uncharacterized protein</fullName>
    </submittedName>
</protein>
<reference evidence="2 3" key="1">
    <citation type="submission" date="2018-07" db="EMBL/GenBank/DDBJ databases">
        <authorList>
            <person name="Zhang Y."/>
            <person name="Wang L."/>
            <person name="Ma S."/>
        </authorList>
    </citation>
    <scope>NUCLEOTIDE SEQUENCE [LARGE SCALE GENOMIC DNA]</scope>
    <source>
        <strain evidence="2 3">4-2</strain>
    </source>
</reference>
<keyword evidence="3" id="KW-1185">Reference proteome</keyword>
<feature type="coiled-coil region" evidence="1">
    <location>
        <begin position="99"/>
        <end position="126"/>
    </location>
</feature>
<sequence length="127" mass="13356">MSQFENHGLKAGTWSGVLTAGEAPARVALIHLGEVVSVARLAEAGTGRWQVSVDLPPALLADGVQSLVLVADGGEGSEAPLPDAVQLDRLHLAAGTPLDHTLTAEVQLLRAELELLKREIRRLATVD</sequence>
<keyword evidence="1" id="KW-0175">Coiled coil</keyword>